<feature type="binding site" evidence="2">
    <location>
        <position position="193"/>
    </location>
    <ligand>
        <name>S-adenosyl-L-methionine</name>
        <dbReference type="ChEBI" id="CHEBI:59789"/>
    </ligand>
</feature>
<reference evidence="4 5" key="1">
    <citation type="submission" date="2018-09" db="EMBL/GenBank/DDBJ databases">
        <title>Genome sequencing of strain BHWM-4.</title>
        <authorList>
            <person name="Heo J."/>
            <person name="Kim S.-J."/>
            <person name="Kwon S.-W."/>
        </authorList>
    </citation>
    <scope>NUCLEOTIDE SEQUENCE [LARGE SCALE GENOMIC DNA]</scope>
    <source>
        <strain evidence="4 5">BHWM-4</strain>
    </source>
</reference>
<name>A0A387AZF1_9LACO</name>
<evidence type="ECO:0000256" key="1">
    <source>
        <dbReference type="PIRSR" id="PIRSR018249-1"/>
    </source>
</evidence>
<evidence type="ECO:0000313" key="4">
    <source>
        <dbReference type="EMBL" id="AYF92420.1"/>
    </source>
</evidence>
<dbReference type="GO" id="GO:0032259">
    <property type="term" value="P:methylation"/>
    <property type="evidence" value="ECO:0007669"/>
    <property type="project" value="UniProtKB-KW"/>
</dbReference>
<keyword evidence="4" id="KW-0808">Transferase</keyword>
<keyword evidence="1" id="KW-0479">Metal-binding</keyword>
<protein>
    <submittedName>
        <fullName evidence="4">Methyltransferase domain-containing protein</fullName>
    </submittedName>
</protein>
<dbReference type="InterPro" id="IPR025714">
    <property type="entry name" value="Methyltranfer_dom"/>
</dbReference>
<sequence>MKKIDIAKRFLNKNLSLFKCSVCGKSFVKQADNSIICPNNHSLDISKKGTIHFINHKVNTEYDGDMLESRRNIITAGFFDGILEQMEKIIPSGHQTIVDVGSGEGSPLSRLEKSRNNIDSAIGFDISKPGVNLSTSENRENIFFCIADLAKLPFADHSISVVMDLFSPSSYKEFNRVISTGGHLIKIVPNSNYLVELRNLLYGDNQKNSSYDNNQVIDLFMKHYPSAKSYHVKYNFPLPAKLRKDLMIMTPLHWGKNAKSLSDDEINKLSSITVDVTVLDNKF</sequence>
<organism evidence="4 5">
    <name type="scientific">Apilactobacillus bombintestini</name>
    <dbReference type="NCBI Taxonomy" id="2419772"/>
    <lineage>
        <taxon>Bacteria</taxon>
        <taxon>Bacillati</taxon>
        <taxon>Bacillota</taxon>
        <taxon>Bacilli</taxon>
        <taxon>Lactobacillales</taxon>
        <taxon>Lactobacillaceae</taxon>
        <taxon>Apilactobacillus</taxon>
    </lineage>
</organism>
<evidence type="ECO:0000313" key="5">
    <source>
        <dbReference type="Proteomes" id="UP000272003"/>
    </source>
</evidence>
<dbReference type="OrthoDB" id="5522265at2"/>
<feature type="binding site" evidence="2">
    <location>
        <begin position="104"/>
        <end position="105"/>
    </location>
    <ligand>
        <name>S-adenosyl-L-methionine</name>
        <dbReference type="ChEBI" id="CHEBI:59789"/>
    </ligand>
</feature>
<feature type="binding site" evidence="1">
    <location>
        <position position="41"/>
    </location>
    <ligand>
        <name>Zn(2+)</name>
        <dbReference type="ChEBI" id="CHEBI:29105"/>
    </ligand>
</feature>
<keyword evidence="1" id="KW-0862">Zinc</keyword>
<feature type="domain" description="Methyltransferase" evidence="3">
    <location>
        <begin position="94"/>
        <end position="193"/>
    </location>
</feature>
<dbReference type="KEGG" id="abom:D7I45_02535"/>
<gene>
    <name evidence="4" type="ORF">D7I45_02535</name>
</gene>
<dbReference type="RefSeq" id="WP_120784188.1">
    <property type="nucleotide sequence ID" value="NZ_CP032626.1"/>
</dbReference>
<proteinExistence type="predicted"/>
<dbReference type="EMBL" id="CP032626">
    <property type="protein sequence ID" value="AYF92420.1"/>
    <property type="molecule type" value="Genomic_DNA"/>
</dbReference>
<keyword evidence="5" id="KW-1185">Reference proteome</keyword>
<dbReference type="GO" id="GO:0008168">
    <property type="term" value="F:methyltransferase activity"/>
    <property type="evidence" value="ECO:0007669"/>
    <property type="project" value="UniProtKB-KW"/>
</dbReference>
<evidence type="ECO:0000259" key="3">
    <source>
        <dbReference type="Pfam" id="PF13847"/>
    </source>
</evidence>
<dbReference type="GO" id="GO:0046872">
    <property type="term" value="F:metal ion binding"/>
    <property type="evidence" value="ECO:0007669"/>
    <property type="project" value="UniProtKB-KW"/>
</dbReference>
<dbReference type="Proteomes" id="UP000272003">
    <property type="component" value="Chromosome"/>
</dbReference>
<dbReference type="PIRSF" id="PIRSF018249">
    <property type="entry name" value="MyrA_prd"/>
    <property type="match status" value="1"/>
</dbReference>
<dbReference type="InterPro" id="IPR029063">
    <property type="entry name" value="SAM-dependent_MTases_sf"/>
</dbReference>
<dbReference type="Pfam" id="PF13847">
    <property type="entry name" value="Methyltransf_31"/>
    <property type="match status" value="1"/>
</dbReference>
<keyword evidence="4" id="KW-0489">Methyltransferase</keyword>
<feature type="binding site" evidence="1">
    <location>
        <position position="37"/>
    </location>
    <ligand>
        <name>Zn(2+)</name>
        <dbReference type="ChEBI" id="CHEBI:29105"/>
    </ligand>
</feature>
<feature type="binding site" evidence="2">
    <location>
        <position position="79"/>
    </location>
    <ligand>
        <name>S-adenosyl-L-methionine</name>
        <dbReference type="ChEBI" id="CHEBI:59789"/>
    </ligand>
</feature>
<dbReference type="SUPFAM" id="SSF53335">
    <property type="entry name" value="S-adenosyl-L-methionine-dependent methyltransferases"/>
    <property type="match status" value="1"/>
</dbReference>
<dbReference type="AlphaFoldDB" id="A0A387AZF1"/>
<dbReference type="InterPro" id="IPR016718">
    <property type="entry name" value="rRNA_m1G-MeTrfase_A_prd"/>
</dbReference>
<evidence type="ECO:0000256" key="2">
    <source>
        <dbReference type="PIRSR" id="PIRSR018249-2"/>
    </source>
</evidence>
<keyword evidence="2" id="KW-0949">S-adenosyl-L-methionine</keyword>
<dbReference type="Gene3D" id="3.40.50.150">
    <property type="entry name" value="Vaccinia Virus protein VP39"/>
    <property type="match status" value="1"/>
</dbReference>
<accession>A0A387AZF1</accession>